<evidence type="ECO:0000259" key="6">
    <source>
        <dbReference type="Pfam" id="PF00692"/>
    </source>
</evidence>
<dbReference type="PANTHER" id="PTHR11241">
    <property type="entry name" value="DEOXYURIDINE 5'-TRIPHOSPHATE NUCLEOTIDOHYDROLASE"/>
    <property type="match status" value="1"/>
</dbReference>
<sequence length="171" mass="18982">MKRIAAFEKVSFAQYEKDFADAFPGHETAEIRAIYDDITKPKRATAGSAGYDFSAPVAFVLKPGETIKIPTGIRARMDEDWVLCLFPRSGQGFKYRLQLNNTVGIIDSDYYNSDNEGHIMAKLTNDSNEGKVLEIHPGEGFLQGIFMPYGITEDDEADGVRNGGFGSTDRR</sequence>
<comment type="caution">
    <text evidence="7">The sequence shown here is derived from an EMBL/GenBank/DDBJ whole genome shotgun (WGS) entry which is preliminary data.</text>
</comment>
<name>A0AAE3AYZ7_9FIRM</name>
<dbReference type="AlphaFoldDB" id="A0AAE3AYZ7"/>
<dbReference type="InterPro" id="IPR033704">
    <property type="entry name" value="dUTPase_trimeric"/>
</dbReference>
<gene>
    <name evidence="7" type="ORF">LKD45_11190</name>
</gene>
<dbReference type="RefSeq" id="WP_021915738.1">
    <property type="nucleotide sequence ID" value="NZ_JAJEQF010000030.1"/>
</dbReference>
<evidence type="ECO:0000256" key="4">
    <source>
        <dbReference type="ARBA" id="ARBA00023080"/>
    </source>
</evidence>
<evidence type="ECO:0000256" key="3">
    <source>
        <dbReference type="ARBA" id="ARBA00022801"/>
    </source>
</evidence>
<dbReference type="InterPro" id="IPR029054">
    <property type="entry name" value="dUTPase-like"/>
</dbReference>
<feature type="domain" description="dUTPase-like" evidence="6">
    <location>
        <begin position="38"/>
        <end position="167"/>
    </location>
</feature>
<dbReference type="Pfam" id="PF00692">
    <property type="entry name" value="dUTPase"/>
    <property type="match status" value="1"/>
</dbReference>
<evidence type="ECO:0000313" key="8">
    <source>
        <dbReference type="Proteomes" id="UP001199355"/>
    </source>
</evidence>
<dbReference type="SUPFAM" id="SSF51283">
    <property type="entry name" value="dUTPase-like"/>
    <property type="match status" value="1"/>
</dbReference>
<keyword evidence="4" id="KW-0546">Nucleotide metabolism</keyword>
<evidence type="ECO:0000256" key="1">
    <source>
        <dbReference type="ARBA" id="ARBA00006581"/>
    </source>
</evidence>
<dbReference type="InterPro" id="IPR008181">
    <property type="entry name" value="dUTPase"/>
</dbReference>
<dbReference type="EC" id="3.6.1.23" evidence="2"/>
<dbReference type="PANTHER" id="PTHR11241:SF0">
    <property type="entry name" value="DEOXYURIDINE 5'-TRIPHOSPHATE NUCLEOTIDOHYDROLASE"/>
    <property type="match status" value="1"/>
</dbReference>
<reference evidence="7 8" key="1">
    <citation type="submission" date="2021-10" db="EMBL/GenBank/DDBJ databases">
        <title>Anaerobic single-cell dispensing facilitates the cultivation of human gut bacteria.</title>
        <authorList>
            <person name="Afrizal A."/>
        </authorList>
    </citation>
    <scope>NUCLEOTIDE SEQUENCE [LARGE SCALE GENOMIC DNA]</scope>
    <source>
        <strain evidence="7 8">CLA-AA-H244</strain>
    </source>
</reference>
<dbReference type="GO" id="GO:0006226">
    <property type="term" value="P:dUMP biosynthetic process"/>
    <property type="evidence" value="ECO:0007669"/>
    <property type="project" value="InterPro"/>
</dbReference>
<keyword evidence="3" id="KW-0378">Hydrolase</keyword>
<dbReference type="GO" id="GO:0004170">
    <property type="term" value="F:dUTP diphosphatase activity"/>
    <property type="evidence" value="ECO:0007669"/>
    <property type="project" value="UniProtKB-EC"/>
</dbReference>
<evidence type="ECO:0000256" key="5">
    <source>
        <dbReference type="ARBA" id="ARBA00047686"/>
    </source>
</evidence>
<proteinExistence type="inferred from homology"/>
<accession>A0AAE3AYZ7</accession>
<comment type="catalytic activity">
    <reaction evidence="5">
        <text>dUTP + H2O = dUMP + diphosphate + H(+)</text>
        <dbReference type="Rhea" id="RHEA:10248"/>
        <dbReference type="ChEBI" id="CHEBI:15377"/>
        <dbReference type="ChEBI" id="CHEBI:15378"/>
        <dbReference type="ChEBI" id="CHEBI:33019"/>
        <dbReference type="ChEBI" id="CHEBI:61555"/>
        <dbReference type="ChEBI" id="CHEBI:246422"/>
        <dbReference type="EC" id="3.6.1.23"/>
    </reaction>
</comment>
<dbReference type="GO" id="GO:0000287">
    <property type="term" value="F:magnesium ion binding"/>
    <property type="evidence" value="ECO:0007669"/>
    <property type="project" value="InterPro"/>
</dbReference>
<dbReference type="Proteomes" id="UP001199355">
    <property type="component" value="Unassembled WGS sequence"/>
</dbReference>
<protein>
    <recommendedName>
        <fullName evidence="2">dUTP diphosphatase</fullName>
        <ecNumber evidence="2">3.6.1.23</ecNumber>
    </recommendedName>
</protein>
<keyword evidence="8" id="KW-1185">Reference proteome</keyword>
<dbReference type="Gene3D" id="2.70.40.10">
    <property type="match status" value="1"/>
</dbReference>
<dbReference type="GO" id="GO:0046081">
    <property type="term" value="P:dUTP catabolic process"/>
    <property type="evidence" value="ECO:0007669"/>
    <property type="project" value="InterPro"/>
</dbReference>
<organism evidence="7 8">
    <name type="scientific">Gallintestinimicrobium propionicum</name>
    <dbReference type="NCBI Taxonomy" id="2981770"/>
    <lineage>
        <taxon>Bacteria</taxon>
        <taxon>Bacillati</taxon>
        <taxon>Bacillota</taxon>
        <taxon>Clostridia</taxon>
        <taxon>Lachnospirales</taxon>
        <taxon>Lachnospiraceae</taxon>
        <taxon>Gallintestinimicrobium</taxon>
    </lineage>
</organism>
<dbReference type="EMBL" id="JAJEQF010000030">
    <property type="protein sequence ID" value="MCC2168245.1"/>
    <property type="molecule type" value="Genomic_DNA"/>
</dbReference>
<comment type="similarity">
    <text evidence="1">Belongs to the dUTPase family.</text>
</comment>
<evidence type="ECO:0000313" key="7">
    <source>
        <dbReference type="EMBL" id="MCC2168245.1"/>
    </source>
</evidence>
<dbReference type="InterPro" id="IPR036157">
    <property type="entry name" value="dUTPase-like_sf"/>
</dbReference>
<evidence type="ECO:0000256" key="2">
    <source>
        <dbReference type="ARBA" id="ARBA00012379"/>
    </source>
</evidence>
<dbReference type="CDD" id="cd07557">
    <property type="entry name" value="trimeric_dUTPase"/>
    <property type="match status" value="1"/>
</dbReference>